<evidence type="ECO:0000256" key="14">
    <source>
        <dbReference type="HAMAP-Rule" id="MF_00065"/>
    </source>
</evidence>
<dbReference type="InterPro" id="IPR011779">
    <property type="entry name" value="SO4_adenylTrfase_lsu"/>
</dbReference>
<sequence length="634" mass="69125">MGAYSTRDARSANARAFPIVIVGHVDHGKSTLVGRLLHDTDSLPDGKLDQLRSVSEKRGLEFEWSFLLDALQVERDQGITVDVTQIWFHTAQRRYVIIDAPGHKEFLKNMVTGASRAHGAVLVVDAKLGVSEQTRRHAYLLHLLGVAQVAVAVNKMDLVDHDQGRFVDVEREITAYLGEIGIRPRAVVPVSARHGDNIDRRSGVMDWYRGPTITQALDGFARRPSPIDAALRLPVQDVYRLDDRRVIVGRIESGRVSVGDTVRLSPTGRRAQVAGIEDWNRNQPRQTAGAGESVALTLDEDVFAVRGHLLTAPEAAPAESRAVAVRVFWFDEEPLRAGRRMRARYGTADVDVTVAAIERVIDVETLASGPATQVDRNAVAEIVLRSTQPLYLDKFADNPRAGRGVLTSDYRVVGGFIVERPLHGAGRNLTAVRTSVVRAEREARNGHRGAVFWLTGLSGSGKSTIANGTLRRLFDNGWQVQMLDGDNLRDGLNADLGFAREDRAENLRRTAHVARLLAESGVIVLAALISPYARDRAEARRIVGDGFYEVHVHADVEVCRERDPKGLYSLAASGQVASFTGVSAPYEIPVQADLVLDTTGAAPERSIEALVGYVGAKCGKVTADCHGGWGAVLT</sequence>
<dbReference type="SUPFAM" id="SSF50465">
    <property type="entry name" value="EF-Tu/eEF-1alpha/eIF2-gamma C-terminal domain"/>
    <property type="match status" value="1"/>
</dbReference>
<evidence type="ECO:0000256" key="1">
    <source>
        <dbReference type="ARBA" id="ARBA00001823"/>
    </source>
</evidence>
<dbReference type="InterPro" id="IPR009001">
    <property type="entry name" value="Transl_elong_EF1A/Init_IF2_C"/>
</dbReference>
<dbReference type="OrthoDB" id="9804504at2"/>
<dbReference type="PROSITE" id="PS51722">
    <property type="entry name" value="G_TR_2"/>
    <property type="match status" value="1"/>
</dbReference>
<name>A0A5C8PJU8_9HYPH</name>
<dbReference type="CDD" id="cd02027">
    <property type="entry name" value="APSK"/>
    <property type="match status" value="1"/>
</dbReference>
<dbReference type="InterPro" id="IPR059117">
    <property type="entry name" value="APS_kinase_dom"/>
</dbReference>
<dbReference type="GO" id="GO:0003924">
    <property type="term" value="F:GTPase activity"/>
    <property type="evidence" value="ECO:0007669"/>
    <property type="project" value="InterPro"/>
</dbReference>
<keyword evidence="17" id="KW-1185">Reference proteome</keyword>
<dbReference type="SUPFAM" id="SSF50447">
    <property type="entry name" value="Translation proteins"/>
    <property type="match status" value="1"/>
</dbReference>
<evidence type="ECO:0000256" key="9">
    <source>
        <dbReference type="ARBA" id="ARBA00022840"/>
    </source>
</evidence>
<comment type="function">
    <text evidence="2">APS kinase catalyzes the synthesis of activated sulfate.</text>
</comment>
<keyword evidence="10" id="KW-0342">GTP-binding</keyword>
<keyword evidence="7" id="KW-0548">Nucleotidyltransferase</keyword>
<proteinExistence type="inferred from homology"/>
<dbReference type="GO" id="GO:0004781">
    <property type="term" value="F:sulfate adenylyltransferase (ATP) activity"/>
    <property type="evidence" value="ECO:0007669"/>
    <property type="project" value="UniProtKB-EC"/>
</dbReference>
<dbReference type="EC" id="2.7.1.25" evidence="14"/>
<evidence type="ECO:0000256" key="7">
    <source>
        <dbReference type="ARBA" id="ARBA00022695"/>
    </source>
</evidence>
<dbReference type="InterPro" id="IPR002891">
    <property type="entry name" value="APS"/>
</dbReference>
<dbReference type="GO" id="GO:0005525">
    <property type="term" value="F:GTP binding"/>
    <property type="evidence" value="ECO:0007669"/>
    <property type="project" value="UniProtKB-KW"/>
</dbReference>
<dbReference type="InterPro" id="IPR027417">
    <property type="entry name" value="P-loop_NTPase"/>
</dbReference>
<dbReference type="Pfam" id="PF01583">
    <property type="entry name" value="APS_kinase"/>
    <property type="match status" value="1"/>
</dbReference>
<dbReference type="NCBIfam" id="NF003013">
    <property type="entry name" value="PRK03846.1"/>
    <property type="match status" value="1"/>
</dbReference>
<evidence type="ECO:0000256" key="12">
    <source>
        <dbReference type="ARBA" id="ARBA00024872"/>
    </source>
</evidence>
<gene>
    <name evidence="14 16" type="primary">cysC</name>
    <name evidence="16" type="ORF">FHP25_19260</name>
</gene>
<dbReference type="PRINTS" id="PR00315">
    <property type="entry name" value="ELONGATNFCT"/>
</dbReference>
<dbReference type="InterPro" id="IPR050100">
    <property type="entry name" value="TRAFAC_GTPase_members"/>
</dbReference>
<evidence type="ECO:0000256" key="4">
    <source>
        <dbReference type="ARBA" id="ARBA00007237"/>
    </source>
</evidence>
<evidence type="ECO:0000256" key="11">
    <source>
        <dbReference type="ARBA" id="ARBA00023268"/>
    </source>
</evidence>
<evidence type="ECO:0000256" key="3">
    <source>
        <dbReference type="ARBA" id="ARBA00005438"/>
    </source>
</evidence>
<feature type="binding site" evidence="14">
    <location>
        <begin position="456"/>
        <end position="463"/>
    </location>
    <ligand>
        <name>ATP</name>
        <dbReference type="ChEBI" id="CHEBI:30616"/>
    </ligand>
</feature>
<dbReference type="EMBL" id="VDUZ01000022">
    <property type="protein sequence ID" value="TXL73796.1"/>
    <property type="molecule type" value="Genomic_DNA"/>
</dbReference>
<dbReference type="AlphaFoldDB" id="A0A5C8PJU8"/>
<comment type="caution">
    <text evidence="16">The sequence shown here is derived from an EMBL/GenBank/DDBJ whole genome shotgun (WGS) entry which is preliminary data.</text>
</comment>
<comment type="function">
    <text evidence="12">Proposed to provide activated sulfate for transfer to Nod factor. ATP sulfurylase may be the GTPase, regulating ATP sulfurylase activity.</text>
</comment>
<evidence type="ECO:0000313" key="16">
    <source>
        <dbReference type="EMBL" id="TXL73796.1"/>
    </source>
</evidence>
<protein>
    <recommendedName>
        <fullName evidence="14">Adenylyl-sulfate kinase</fullName>
        <ecNumber evidence="14">2.7.1.25</ecNumber>
    </recommendedName>
    <alternativeName>
        <fullName evidence="14">APS kinase</fullName>
    </alternativeName>
    <alternativeName>
        <fullName evidence="14">ATP adenosine-5'-phosphosulfate 3'-phosphotransferase</fullName>
    </alternativeName>
    <alternativeName>
        <fullName evidence="14">Adenosine-5'-phosphosulfate kinase</fullName>
    </alternativeName>
</protein>
<organism evidence="16 17">
    <name type="scientific">Vineibacter terrae</name>
    <dbReference type="NCBI Taxonomy" id="2586908"/>
    <lineage>
        <taxon>Bacteria</taxon>
        <taxon>Pseudomonadati</taxon>
        <taxon>Pseudomonadota</taxon>
        <taxon>Alphaproteobacteria</taxon>
        <taxon>Hyphomicrobiales</taxon>
        <taxon>Vineibacter</taxon>
    </lineage>
</organism>
<dbReference type="Gene3D" id="2.40.30.10">
    <property type="entry name" value="Translation factors"/>
    <property type="match status" value="2"/>
</dbReference>
<evidence type="ECO:0000256" key="10">
    <source>
        <dbReference type="ARBA" id="ARBA00023134"/>
    </source>
</evidence>
<dbReference type="UniPathway" id="UPA00140">
    <property type="reaction ID" value="UER00205"/>
</dbReference>
<dbReference type="InterPro" id="IPR009000">
    <property type="entry name" value="Transl_B-barrel_sf"/>
</dbReference>
<evidence type="ECO:0000256" key="2">
    <source>
        <dbReference type="ARBA" id="ARBA00002357"/>
    </source>
</evidence>
<comment type="subunit">
    <text evidence="5">Sulfate-activating enzymes, NodP and NodQ, may be physically associated.</text>
</comment>
<dbReference type="SUPFAM" id="SSF52540">
    <property type="entry name" value="P-loop containing nucleoside triphosphate hydrolases"/>
    <property type="match status" value="2"/>
</dbReference>
<feature type="domain" description="Tr-type G" evidence="15">
    <location>
        <begin position="14"/>
        <end position="225"/>
    </location>
</feature>
<dbReference type="GO" id="GO:0070814">
    <property type="term" value="P:hydrogen sulfide biosynthetic process"/>
    <property type="evidence" value="ECO:0007669"/>
    <property type="project" value="UniProtKB-UniRule"/>
</dbReference>
<dbReference type="CDD" id="cd04095">
    <property type="entry name" value="CysN_NoDQ_III"/>
    <property type="match status" value="1"/>
</dbReference>
<feature type="active site" description="Phosphoserine intermediate" evidence="14">
    <location>
        <position position="530"/>
    </location>
</feature>
<dbReference type="InterPro" id="IPR031157">
    <property type="entry name" value="G_TR_CS"/>
</dbReference>
<reference evidence="16 17" key="1">
    <citation type="submission" date="2019-06" db="EMBL/GenBank/DDBJ databases">
        <title>New taxonomy in bacterial strain CC-CFT640, isolated from vineyard.</title>
        <authorList>
            <person name="Lin S.-Y."/>
            <person name="Tsai C.-F."/>
            <person name="Young C.-C."/>
        </authorList>
    </citation>
    <scope>NUCLEOTIDE SEQUENCE [LARGE SCALE GENOMIC DNA]</scope>
    <source>
        <strain evidence="16 17">CC-CFT640</strain>
    </source>
</reference>
<comment type="function">
    <text evidence="14">Catalyzes the synthesis of activated sulfate.</text>
</comment>
<dbReference type="PROSITE" id="PS00301">
    <property type="entry name" value="G_TR_1"/>
    <property type="match status" value="1"/>
</dbReference>
<keyword evidence="11" id="KW-0511">Multifunctional enzyme</keyword>
<evidence type="ECO:0000256" key="5">
    <source>
        <dbReference type="ARBA" id="ARBA00011760"/>
    </source>
</evidence>
<accession>A0A5C8PJU8</accession>
<dbReference type="Gene3D" id="3.40.50.300">
    <property type="entry name" value="P-loop containing nucleotide triphosphate hydrolases"/>
    <property type="match status" value="2"/>
</dbReference>
<dbReference type="Pfam" id="PF00009">
    <property type="entry name" value="GTP_EFTU"/>
    <property type="match status" value="1"/>
</dbReference>
<keyword evidence="6 14" id="KW-0808">Transferase</keyword>
<dbReference type="NCBIfam" id="TIGR02034">
    <property type="entry name" value="CysN"/>
    <property type="match status" value="1"/>
</dbReference>
<dbReference type="RefSeq" id="WP_147848590.1">
    <property type="nucleotide sequence ID" value="NZ_VDUZ01000022.1"/>
</dbReference>
<evidence type="ECO:0000259" key="15">
    <source>
        <dbReference type="PROSITE" id="PS51722"/>
    </source>
</evidence>
<comment type="catalytic activity">
    <reaction evidence="1 14">
        <text>adenosine 5'-phosphosulfate + ATP = 3'-phosphoadenylyl sulfate + ADP + H(+)</text>
        <dbReference type="Rhea" id="RHEA:24152"/>
        <dbReference type="ChEBI" id="CHEBI:15378"/>
        <dbReference type="ChEBI" id="CHEBI:30616"/>
        <dbReference type="ChEBI" id="CHEBI:58243"/>
        <dbReference type="ChEBI" id="CHEBI:58339"/>
        <dbReference type="ChEBI" id="CHEBI:456216"/>
        <dbReference type="EC" id="2.7.1.25"/>
    </reaction>
</comment>
<keyword evidence="9 14" id="KW-0067">ATP-binding</keyword>
<comment type="pathway">
    <text evidence="14">Sulfur metabolism; hydrogen sulfide biosynthesis; sulfite from sulfate: step 2/3.</text>
</comment>
<comment type="similarity">
    <text evidence="3">In the C-terminal section; belongs to the APS kinase family.</text>
</comment>
<dbReference type="GO" id="GO:0004020">
    <property type="term" value="F:adenylylsulfate kinase activity"/>
    <property type="evidence" value="ECO:0007669"/>
    <property type="project" value="UniProtKB-UniRule"/>
</dbReference>
<evidence type="ECO:0000256" key="6">
    <source>
        <dbReference type="ARBA" id="ARBA00022679"/>
    </source>
</evidence>
<keyword evidence="8 14" id="KW-0547">Nucleotide-binding</keyword>
<dbReference type="InterPro" id="IPR044139">
    <property type="entry name" value="CysN_NoDQ_III"/>
</dbReference>
<comment type="similarity">
    <text evidence="4">In the N-terminal section; belongs to the TRAFAC class translation factor GTPase superfamily. Classic translation factor GTPase family. CysN/NodQ subfamily.</text>
</comment>
<dbReference type="InterPro" id="IPR054696">
    <property type="entry name" value="GTP-eEF1A_C"/>
</dbReference>
<comment type="similarity">
    <text evidence="14">Belongs to the APS kinase family.</text>
</comment>
<dbReference type="GO" id="GO:0005524">
    <property type="term" value="F:ATP binding"/>
    <property type="evidence" value="ECO:0007669"/>
    <property type="project" value="UniProtKB-UniRule"/>
</dbReference>
<evidence type="ECO:0000256" key="8">
    <source>
        <dbReference type="ARBA" id="ARBA00022741"/>
    </source>
</evidence>
<dbReference type="HAMAP" id="MF_00065">
    <property type="entry name" value="Adenylyl_sulf_kinase"/>
    <property type="match status" value="1"/>
</dbReference>
<comment type="catalytic activity">
    <reaction evidence="13">
        <text>sulfate + ATP + H(+) = adenosine 5'-phosphosulfate + diphosphate</text>
        <dbReference type="Rhea" id="RHEA:18133"/>
        <dbReference type="ChEBI" id="CHEBI:15378"/>
        <dbReference type="ChEBI" id="CHEBI:16189"/>
        <dbReference type="ChEBI" id="CHEBI:30616"/>
        <dbReference type="ChEBI" id="CHEBI:33019"/>
        <dbReference type="ChEBI" id="CHEBI:58243"/>
        <dbReference type="EC" id="2.7.7.4"/>
    </reaction>
</comment>
<dbReference type="InterPro" id="IPR000795">
    <property type="entry name" value="T_Tr_GTP-bd_dom"/>
</dbReference>
<dbReference type="PANTHER" id="PTHR23115">
    <property type="entry name" value="TRANSLATION FACTOR"/>
    <property type="match status" value="1"/>
</dbReference>
<dbReference type="NCBIfam" id="TIGR00455">
    <property type="entry name" value="apsK"/>
    <property type="match status" value="1"/>
</dbReference>
<dbReference type="Pfam" id="PF22594">
    <property type="entry name" value="GTP-eEF1A_C"/>
    <property type="match status" value="1"/>
</dbReference>
<dbReference type="GO" id="GO:0000103">
    <property type="term" value="P:sulfate assimilation"/>
    <property type="evidence" value="ECO:0007669"/>
    <property type="project" value="UniProtKB-UniRule"/>
</dbReference>
<evidence type="ECO:0000256" key="13">
    <source>
        <dbReference type="ARBA" id="ARBA00049370"/>
    </source>
</evidence>
<keyword evidence="14 16" id="KW-0418">Kinase</keyword>
<keyword evidence="14" id="KW-0597">Phosphoprotein</keyword>
<evidence type="ECO:0000313" key="17">
    <source>
        <dbReference type="Proteomes" id="UP000321638"/>
    </source>
</evidence>
<dbReference type="Proteomes" id="UP000321638">
    <property type="component" value="Unassembled WGS sequence"/>
</dbReference>